<name>E1WR08_BACF6</name>
<dbReference type="PATRIC" id="fig|862962.3.peg.1244"/>
<dbReference type="GO" id="GO:0016787">
    <property type="term" value="F:hydrolase activity"/>
    <property type="evidence" value="ECO:0007669"/>
    <property type="project" value="UniProtKB-KW"/>
</dbReference>
<keyword evidence="5" id="KW-0067">ATP-binding</keyword>
<dbReference type="InterPro" id="IPR041677">
    <property type="entry name" value="DNA2/NAM7_AAA_11"/>
</dbReference>
<dbReference type="InterPro" id="IPR027417">
    <property type="entry name" value="P-loop_NTPase"/>
</dbReference>
<evidence type="ECO:0000256" key="5">
    <source>
        <dbReference type="ARBA" id="ARBA00022840"/>
    </source>
</evidence>
<protein>
    <recommendedName>
        <fullName evidence="11">AAA family ATPase</fullName>
    </recommendedName>
</protein>
<keyword evidence="6" id="KW-0175">Coiled coil</keyword>
<evidence type="ECO:0000256" key="6">
    <source>
        <dbReference type="SAM" id="Coils"/>
    </source>
</evidence>
<evidence type="ECO:0000259" key="7">
    <source>
        <dbReference type="Pfam" id="PF13086"/>
    </source>
</evidence>
<dbReference type="CDD" id="cd18808">
    <property type="entry name" value="SF1_C_Upf1"/>
    <property type="match status" value="1"/>
</dbReference>
<dbReference type="Proteomes" id="UP000008560">
    <property type="component" value="Chromosome"/>
</dbReference>
<dbReference type="PANTHER" id="PTHR43788:SF8">
    <property type="entry name" value="DNA-BINDING PROTEIN SMUBP-2"/>
    <property type="match status" value="1"/>
</dbReference>
<dbReference type="HOGENOM" id="CLU_261958_0_0_10"/>
<keyword evidence="2" id="KW-0547">Nucleotide-binding</keyword>
<evidence type="ECO:0000313" key="10">
    <source>
        <dbReference type="Proteomes" id="UP000008560"/>
    </source>
</evidence>
<dbReference type="GO" id="GO:0043139">
    <property type="term" value="F:5'-3' DNA helicase activity"/>
    <property type="evidence" value="ECO:0007669"/>
    <property type="project" value="TreeGrafter"/>
</dbReference>
<dbReference type="Gene3D" id="3.40.50.300">
    <property type="entry name" value="P-loop containing nucleotide triphosphate hydrolases"/>
    <property type="match status" value="2"/>
</dbReference>
<feature type="coiled-coil region" evidence="6">
    <location>
        <begin position="1048"/>
        <end position="1075"/>
    </location>
</feature>
<accession>E1WR08</accession>
<dbReference type="Pfam" id="PF13086">
    <property type="entry name" value="AAA_11"/>
    <property type="match status" value="1"/>
</dbReference>
<dbReference type="Pfam" id="PF13087">
    <property type="entry name" value="AAA_12"/>
    <property type="match status" value="1"/>
</dbReference>
<gene>
    <name evidence="9" type="ordered locus">BF638R_1226</name>
</gene>
<evidence type="ECO:0000256" key="1">
    <source>
        <dbReference type="ARBA" id="ARBA00007913"/>
    </source>
</evidence>
<dbReference type="SUPFAM" id="SSF52540">
    <property type="entry name" value="P-loop containing nucleoside triphosphate hydrolases"/>
    <property type="match status" value="2"/>
</dbReference>
<evidence type="ECO:0000256" key="3">
    <source>
        <dbReference type="ARBA" id="ARBA00022801"/>
    </source>
</evidence>
<dbReference type="EMBL" id="FQ312004">
    <property type="protein sequence ID" value="CBW21776.1"/>
    <property type="molecule type" value="Genomic_DNA"/>
</dbReference>
<sequence>MAELELRQDTLSIYSNIDNSENTPLFVRYSEKDKDSNKENTISFEDAMAQLSGIHECTFIHRRQKGKNRIYEELAIKFDDICLCMTAKSWKDGVSLTSPRFSEKKIVLPEKGEYVIRKCDVKFVDLYDDPFKLISGAGSYWIGHVDELSQFLTNCFSLPIPPIEIQIEEDKEMWQAYLDGLNAILENKRDLIRVQSVSKQKNGSLRLDFDMESYAQNLKNAIFEELNGKCEQKAQISIEDGECLISFDSYQTISDDIIDNIKAIGRDYCYSAEATPMNIVSGAITIVSDQDELNEIVTSIDKELVNFGEVIDKDENGEFHLNNDKSAEILNKIVDTHYHGIATVVNTTKIVMPLFPTEDSVDIEILKGNLPEQAQIKPHGKHFVVSSKRPLDVNLEIFCNMRFSSCMVNVAPNQIDTNIQIEGATIKGNAYSWIINDCNELRTVGRLFNEVRKRYPDQYVNSTFFYAFAPQINKSVLQELKLNYYGNPSIVIDVPRSCVIFFPKSKEDYNVIKDTFFGQLDSSINVTAPEYSPTAKIDFLCENEEYRRGVFERVNVALSDKKGKFTENKLSRDAKQLTFEFAFEDIDERDEIERILQESLASIHGIKITYDDGNNKGVTNWSLSEDPSLLQELERKLQSDFRNENVNYINGKEYDKLSDVDEEELNSSRYSKNTIVRRKRQVYLKNNSYNLGTCIRRCRDYAIIDVDNEMMETMRSNELRISAGDYIQFPAMGETMELMRQSVAMNRILKPANKYNQSPINPNLPNFIFDPKYAAETVVNIEEAKEDIRSHKIGNLNEKQLEAVTKSVLAKDLALIQGPPGTGKTTVIAEIIWQEIRRNPDCRILLTSQTNLAVDNALERLQGQAGIRPVRIGKPEKLEPEGRRFSLPIIRSWTEGREKYSVRDDLVLDTANNASKMWIDRIVNKVSNDPKYADAVGAWKTELIEKDKHSRTEFSRLYRSNVNLVAATCSICGSPDFFYSYVDMYGECSRNNMFFDVVIMDEASKATPLEMAVPLVLGKKIIVIGDHKQLPPMMDENTIDSALEKIGKKDVAEKLQKAESQFKRLFEAAAKVRKTVVSTLDTQYRMHEQIMNTIKQFYQEELAATGGLKCGIIESMDIPDLKNKGSRWHGISINPIIRPETHAVWIDVREPEKALNPGYKNEGELKAIDLVLKALEQADGYKEFQSSQTKPEDKEIGIITFYSAQSREIKKKYKGRAYRMDVVDRFQGMERNIIIVSTVRSNAKNNIGFAKEIERINVAFSRARRLLIVVGNKRQFETNNNYAASIANMETVSVEQLRDAVR</sequence>
<evidence type="ECO:0000313" key="9">
    <source>
        <dbReference type="EMBL" id="CBW21776.1"/>
    </source>
</evidence>
<dbReference type="KEGG" id="bfg:BF638R_1226"/>
<keyword evidence="4" id="KW-0347">Helicase</keyword>
<reference evidence="9 10" key="1">
    <citation type="journal article" date="2010" name="Microbiology">
        <title>Twenty-eight divergent polysaccharide loci specifying within- and amongst-strain capsule diversity in three strains of Bacteroides fragilis.</title>
        <authorList>
            <person name="Patrick S."/>
            <person name="Blakely G.W."/>
            <person name="Houston S."/>
            <person name="Moore J."/>
            <person name="Abratt V.R."/>
            <person name="Bertalan M."/>
            <person name="Cerdeno-Tarraga A.M."/>
            <person name="Quail M.A."/>
            <person name="Corton N."/>
            <person name="Corton C."/>
            <person name="Bignell A."/>
            <person name="Barron A."/>
            <person name="Clark L."/>
            <person name="Bentley S.D."/>
            <person name="Parkhill J."/>
        </authorList>
    </citation>
    <scope>NUCLEOTIDE SEQUENCE [LARGE SCALE GENOMIC DNA]</scope>
    <source>
        <strain evidence="9 10">638R</strain>
    </source>
</reference>
<dbReference type="InterPro" id="IPR050534">
    <property type="entry name" value="Coronavir_polyprotein_1ab"/>
</dbReference>
<dbReference type="RefSeq" id="WP_014298415.1">
    <property type="nucleotide sequence ID" value="NC_016776.1"/>
</dbReference>
<feature type="domain" description="DNA2/NAM7 helicase-like C-terminal" evidence="8">
    <location>
        <begin position="1059"/>
        <end position="1273"/>
    </location>
</feature>
<evidence type="ECO:0008006" key="11">
    <source>
        <dbReference type="Google" id="ProtNLM"/>
    </source>
</evidence>
<dbReference type="InterPro" id="IPR041679">
    <property type="entry name" value="DNA2/NAM7-like_C"/>
</dbReference>
<dbReference type="PANTHER" id="PTHR43788">
    <property type="entry name" value="DNA2/NAM7 HELICASE FAMILY MEMBER"/>
    <property type="match status" value="1"/>
</dbReference>
<proteinExistence type="inferred from homology"/>
<evidence type="ECO:0000256" key="2">
    <source>
        <dbReference type="ARBA" id="ARBA00022741"/>
    </source>
</evidence>
<dbReference type="GO" id="GO:0005524">
    <property type="term" value="F:ATP binding"/>
    <property type="evidence" value="ECO:0007669"/>
    <property type="project" value="UniProtKB-KW"/>
</dbReference>
<evidence type="ECO:0000259" key="8">
    <source>
        <dbReference type="Pfam" id="PF13087"/>
    </source>
</evidence>
<dbReference type="InterPro" id="IPR047187">
    <property type="entry name" value="SF1_C_Upf1"/>
</dbReference>
<comment type="similarity">
    <text evidence="1">Belongs to the DNA2/NAM7 helicase family.</text>
</comment>
<keyword evidence="3" id="KW-0378">Hydrolase</keyword>
<evidence type="ECO:0000256" key="4">
    <source>
        <dbReference type="ARBA" id="ARBA00022806"/>
    </source>
</evidence>
<feature type="domain" description="DNA2/NAM7 helicase helicase" evidence="7">
    <location>
        <begin position="795"/>
        <end position="1034"/>
    </location>
</feature>
<organism evidence="9 10">
    <name type="scientific">Bacteroides fragilis (strain 638R)</name>
    <dbReference type="NCBI Taxonomy" id="862962"/>
    <lineage>
        <taxon>Bacteria</taxon>
        <taxon>Pseudomonadati</taxon>
        <taxon>Bacteroidota</taxon>
        <taxon>Bacteroidia</taxon>
        <taxon>Bacteroidales</taxon>
        <taxon>Bacteroidaceae</taxon>
        <taxon>Bacteroides</taxon>
    </lineage>
</organism>